<keyword evidence="2" id="KW-1185">Reference proteome</keyword>
<organism evidence="1 2">
    <name type="scientific">Grifola frondosa</name>
    <name type="common">Maitake</name>
    <name type="synonym">Polyporus frondosus</name>
    <dbReference type="NCBI Taxonomy" id="5627"/>
    <lineage>
        <taxon>Eukaryota</taxon>
        <taxon>Fungi</taxon>
        <taxon>Dikarya</taxon>
        <taxon>Basidiomycota</taxon>
        <taxon>Agaricomycotina</taxon>
        <taxon>Agaricomycetes</taxon>
        <taxon>Polyporales</taxon>
        <taxon>Grifolaceae</taxon>
        <taxon>Grifola</taxon>
    </lineage>
</organism>
<reference evidence="1 2" key="1">
    <citation type="submission" date="2016-03" db="EMBL/GenBank/DDBJ databases">
        <title>Whole genome sequencing of Grifola frondosa 9006-11.</title>
        <authorList>
            <person name="Min B."/>
            <person name="Park H."/>
            <person name="Kim J.-G."/>
            <person name="Cho H."/>
            <person name="Oh Y.-L."/>
            <person name="Kong W.-S."/>
            <person name="Choi I.-G."/>
        </authorList>
    </citation>
    <scope>NUCLEOTIDE SEQUENCE [LARGE SCALE GENOMIC DNA]</scope>
    <source>
        <strain evidence="1 2">9006-11</strain>
    </source>
</reference>
<dbReference type="Proteomes" id="UP000092993">
    <property type="component" value="Unassembled WGS sequence"/>
</dbReference>
<name>A0A1C7MFL2_GRIFR</name>
<proteinExistence type="predicted"/>
<sequence length="71" mass="8521">MNQACDLARRTRNESSSSVQYELTLNYSHRRGNTVDSEFSRQYHLAQLLMMILAIYHSELFLHYRMHVIWS</sequence>
<comment type="caution">
    <text evidence="1">The sequence shown here is derived from an EMBL/GenBank/DDBJ whole genome shotgun (WGS) entry which is preliminary data.</text>
</comment>
<evidence type="ECO:0000313" key="1">
    <source>
        <dbReference type="EMBL" id="OBZ75229.1"/>
    </source>
</evidence>
<evidence type="ECO:0000313" key="2">
    <source>
        <dbReference type="Proteomes" id="UP000092993"/>
    </source>
</evidence>
<dbReference type="OrthoDB" id="1660966at2759"/>
<gene>
    <name evidence="1" type="ORF">A0H81_04433</name>
</gene>
<accession>A0A1C7MFL2</accession>
<dbReference type="EMBL" id="LUGG01000004">
    <property type="protein sequence ID" value="OBZ75229.1"/>
    <property type="molecule type" value="Genomic_DNA"/>
</dbReference>
<dbReference type="AlphaFoldDB" id="A0A1C7MFL2"/>
<protein>
    <submittedName>
        <fullName evidence="1">Uncharacterized protein</fullName>
    </submittedName>
</protein>